<accession>A0A1H5LFY8</accession>
<evidence type="ECO:0000256" key="1">
    <source>
        <dbReference type="SAM" id="MobiDB-lite"/>
    </source>
</evidence>
<sequence length="78" mass="8565">MTRAAWMCVLFGRFSRAGSLFCAEGTAQGMPRQPPRPWMADGGGFTEQDRRVGTLPRRRAGRQGRGLLVTFGPQSDPP</sequence>
<dbReference type="EMBL" id="FNTY01000002">
    <property type="protein sequence ID" value="SEE75946.1"/>
    <property type="molecule type" value="Genomic_DNA"/>
</dbReference>
<reference evidence="2 3" key="1">
    <citation type="submission" date="2016-10" db="EMBL/GenBank/DDBJ databases">
        <authorList>
            <person name="de Groot N.N."/>
        </authorList>
    </citation>
    <scope>NUCLEOTIDE SEQUENCE [LARGE SCALE GENOMIC DNA]</scope>
    <source>
        <strain evidence="2 3">BS3662</strain>
    </source>
</reference>
<dbReference type="AlphaFoldDB" id="A0A1H5LFY8"/>
<feature type="region of interest" description="Disordered" evidence="1">
    <location>
        <begin position="27"/>
        <end position="78"/>
    </location>
</feature>
<protein>
    <submittedName>
        <fullName evidence="2">Uncharacterized protein</fullName>
    </submittedName>
</protein>
<evidence type="ECO:0000313" key="3">
    <source>
        <dbReference type="Proteomes" id="UP000198985"/>
    </source>
</evidence>
<dbReference type="Proteomes" id="UP000198985">
    <property type="component" value="Unassembled WGS sequence"/>
</dbReference>
<name>A0A1H5LFY8_9PSED</name>
<organism evidence="2 3">
    <name type="scientific">Pseudomonas migulae</name>
    <dbReference type="NCBI Taxonomy" id="78543"/>
    <lineage>
        <taxon>Bacteria</taxon>
        <taxon>Pseudomonadati</taxon>
        <taxon>Pseudomonadota</taxon>
        <taxon>Gammaproteobacteria</taxon>
        <taxon>Pseudomonadales</taxon>
        <taxon>Pseudomonadaceae</taxon>
        <taxon>Pseudomonas</taxon>
    </lineage>
</organism>
<proteinExistence type="predicted"/>
<gene>
    <name evidence="2" type="ORF">SAMN04490194_3943</name>
</gene>
<evidence type="ECO:0000313" key="2">
    <source>
        <dbReference type="EMBL" id="SEE75946.1"/>
    </source>
</evidence>